<sequence length="367" mass="40168">MGLLGFIFMAYSVTMSITALYFIMLAIERSKELGTLKPYSYKAMAVAAFGPSAGTMVDCIIMCYTGFSLVAYMVLIIDFFQPPLRYFFGPGVWETAPFILLCGGLAIFGLCCLPSVEALKYSSLLGNLAIFYTVMLVIYEWYSNDMAVSEDVVPFRFGPGALRVVGIFTAAFNMHYNMPVYYEGMQPYSPASMLSIVFSVFAMVLVFYIPISLCGYFNFGSSIQSNILRNFGDDTRFLVCRLGLGIMMICSYPLVQVSTRSALGRLVYGDSQELSYEHKVKLSMVILPVTVVVAYVMPSFGVVLAYNGAIFGTLQQLIFPSLAFYFISQKAGIKGCSSTIALVVATLGVVVACIGTGAQTYVLMTGQ</sequence>
<dbReference type="InterPro" id="IPR013057">
    <property type="entry name" value="AA_transpt_TM"/>
</dbReference>
<feature type="transmembrane region" description="Helical" evidence="5">
    <location>
        <begin position="6"/>
        <end position="27"/>
    </location>
</feature>
<dbReference type="PANTHER" id="PTHR22950:SF702">
    <property type="entry name" value="AMINO ACID TRANSPORTER PROTEIN"/>
    <property type="match status" value="1"/>
</dbReference>
<evidence type="ECO:0000259" key="6">
    <source>
        <dbReference type="Pfam" id="PF01490"/>
    </source>
</evidence>
<feature type="transmembrane region" description="Helical" evidence="5">
    <location>
        <begin position="194"/>
        <end position="218"/>
    </location>
</feature>
<evidence type="ECO:0000256" key="2">
    <source>
        <dbReference type="ARBA" id="ARBA00022692"/>
    </source>
</evidence>
<dbReference type="EMBL" id="HBJA01071590">
    <property type="protein sequence ID" value="CAE0814004.1"/>
    <property type="molecule type" value="Transcribed_RNA"/>
</dbReference>
<dbReference type="Pfam" id="PF01490">
    <property type="entry name" value="Aa_trans"/>
    <property type="match status" value="1"/>
</dbReference>
<feature type="domain" description="Amino acid transporter transmembrane" evidence="6">
    <location>
        <begin position="5"/>
        <end position="356"/>
    </location>
</feature>
<dbReference type="GO" id="GO:0016020">
    <property type="term" value="C:membrane"/>
    <property type="evidence" value="ECO:0007669"/>
    <property type="project" value="UniProtKB-SubCell"/>
</dbReference>
<evidence type="ECO:0000256" key="5">
    <source>
        <dbReference type="SAM" id="Phobius"/>
    </source>
</evidence>
<feature type="transmembrane region" description="Helical" evidence="5">
    <location>
        <begin position="238"/>
        <end position="259"/>
    </location>
</feature>
<keyword evidence="3 5" id="KW-1133">Transmembrane helix</keyword>
<evidence type="ECO:0000256" key="1">
    <source>
        <dbReference type="ARBA" id="ARBA00004141"/>
    </source>
</evidence>
<evidence type="ECO:0000256" key="3">
    <source>
        <dbReference type="ARBA" id="ARBA00022989"/>
    </source>
</evidence>
<protein>
    <recommendedName>
        <fullName evidence="6">Amino acid transporter transmembrane domain-containing protein</fullName>
    </recommendedName>
</protein>
<keyword evidence="2 5" id="KW-0812">Transmembrane</keyword>
<dbReference type="PANTHER" id="PTHR22950">
    <property type="entry name" value="AMINO ACID TRANSPORTER"/>
    <property type="match status" value="1"/>
</dbReference>
<comment type="subcellular location">
    <subcellularLocation>
        <location evidence="1">Membrane</location>
        <topology evidence="1">Multi-pass membrane protein</topology>
    </subcellularLocation>
</comment>
<feature type="transmembrane region" description="Helical" evidence="5">
    <location>
        <begin position="339"/>
        <end position="364"/>
    </location>
</feature>
<feature type="transmembrane region" description="Helical" evidence="5">
    <location>
        <begin position="125"/>
        <end position="142"/>
    </location>
</feature>
<dbReference type="AlphaFoldDB" id="A0A7S4D2E2"/>
<gene>
    <name evidence="7" type="ORF">EGYM00163_LOCUS25157</name>
</gene>
<accession>A0A7S4D2E2</accession>
<organism evidence="7">
    <name type="scientific">Eutreptiella gymnastica</name>
    <dbReference type="NCBI Taxonomy" id="73025"/>
    <lineage>
        <taxon>Eukaryota</taxon>
        <taxon>Discoba</taxon>
        <taxon>Euglenozoa</taxon>
        <taxon>Euglenida</taxon>
        <taxon>Spirocuta</taxon>
        <taxon>Euglenophyceae</taxon>
        <taxon>Eutreptiales</taxon>
        <taxon>Eutreptiaceae</taxon>
        <taxon>Eutreptiella</taxon>
    </lineage>
</organism>
<feature type="transmembrane region" description="Helical" evidence="5">
    <location>
        <begin position="280"/>
        <end position="298"/>
    </location>
</feature>
<keyword evidence="4 5" id="KW-0472">Membrane</keyword>
<evidence type="ECO:0000313" key="7">
    <source>
        <dbReference type="EMBL" id="CAE0814004.1"/>
    </source>
</evidence>
<dbReference type="GO" id="GO:0015179">
    <property type="term" value="F:L-amino acid transmembrane transporter activity"/>
    <property type="evidence" value="ECO:0007669"/>
    <property type="project" value="TreeGrafter"/>
</dbReference>
<feature type="transmembrane region" description="Helical" evidence="5">
    <location>
        <begin position="95"/>
        <end position="113"/>
    </location>
</feature>
<reference evidence="7" key="1">
    <citation type="submission" date="2021-01" db="EMBL/GenBank/DDBJ databases">
        <authorList>
            <person name="Corre E."/>
            <person name="Pelletier E."/>
            <person name="Niang G."/>
            <person name="Scheremetjew M."/>
            <person name="Finn R."/>
            <person name="Kale V."/>
            <person name="Holt S."/>
            <person name="Cochrane G."/>
            <person name="Meng A."/>
            <person name="Brown T."/>
            <person name="Cohen L."/>
        </authorList>
    </citation>
    <scope>NUCLEOTIDE SEQUENCE</scope>
    <source>
        <strain evidence="7">CCMP1594</strain>
    </source>
</reference>
<proteinExistence type="predicted"/>
<evidence type="ECO:0000256" key="4">
    <source>
        <dbReference type="ARBA" id="ARBA00023136"/>
    </source>
</evidence>
<name>A0A7S4D2E2_9EUGL</name>
<feature type="transmembrane region" description="Helical" evidence="5">
    <location>
        <begin position="48"/>
        <end position="75"/>
    </location>
</feature>